<protein>
    <submittedName>
        <fullName evidence="1">LAM_G_DOMAIN domain-containing protein</fullName>
    </submittedName>
</protein>
<evidence type="ECO:0000313" key="1">
    <source>
        <dbReference type="WBParaSite" id="ASIM_0000185301-mRNA-1"/>
    </source>
</evidence>
<dbReference type="WBParaSite" id="ASIM_0000185301-mRNA-1">
    <property type="protein sequence ID" value="ASIM_0000185301-mRNA-1"/>
    <property type="gene ID" value="ASIM_0000185301"/>
</dbReference>
<proteinExistence type="predicted"/>
<reference evidence="1" key="1">
    <citation type="submission" date="2017-02" db="UniProtKB">
        <authorList>
            <consortium name="WormBaseParasite"/>
        </authorList>
    </citation>
    <scope>IDENTIFICATION</scope>
</reference>
<dbReference type="Gene3D" id="2.60.120.200">
    <property type="match status" value="1"/>
</dbReference>
<organism evidence="1">
    <name type="scientific">Anisakis simplex</name>
    <name type="common">Herring worm</name>
    <dbReference type="NCBI Taxonomy" id="6269"/>
    <lineage>
        <taxon>Eukaryota</taxon>
        <taxon>Metazoa</taxon>
        <taxon>Ecdysozoa</taxon>
        <taxon>Nematoda</taxon>
        <taxon>Chromadorea</taxon>
        <taxon>Rhabditida</taxon>
        <taxon>Spirurina</taxon>
        <taxon>Ascaridomorpha</taxon>
        <taxon>Ascaridoidea</taxon>
        <taxon>Anisakidae</taxon>
        <taxon>Anisakis</taxon>
        <taxon>Anisakis simplex complex</taxon>
    </lineage>
</organism>
<sequence length="226" mass="26979">LCENEAGCSEKWCAERCYNNATCDKVKIDVRRSMDIDIWLKAFDSDGLVFYWAKLKETGNVNRIQEHQLHYQTTVFIRFVSQEISEMVQFKWTILHSLVIKYLCNVLDNFHIQVLYSRTYSNCALKSYFNCINYYKTIINNKLIKFKPKNNHLDVFGEDIYIGGVPNDHLIPPVIPEMRKRFKGVIQRISINGQIFNNLFKVIIHYVEYIFDYYNRYIIYYTNQTI</sequence>
<accession>A0A0M3J2U1</accession>
<dbReference type="SUPFAM" id="SSF49899">
    <property type="entry name" value="Concanavalin A-like lectins/glucanases"/>
    <property type="match status" value="1"/>
</dbReference>
<dbReference type="AlphaFoldDB" id="A0A0M3J2U1"/>
<dbReference type="InterPro" id="IPR013320">
    <property type="entry name" value="ConA-like_dom_sf"/>
</dbReference>
<name>A0A0M3J2U1_ANISI</name>